<keyword evidence="3" id="KW-1185">Reference proteome</keyword>
<keyword evidence="1" id="KW-0175">Coiled coil</keyword>
<dbReference type="OrthoDB" id="148099at2157"/>
<dbReference type="InParanoid" id="D1YXC3"/>
<proteinExistence type="predicted"/>
<dbReference type="Proteomes" id="UP000001882">
    <property type="component" value="Chromosome"/>
</dbReference>
<dbReference type="GeneID" id="8681043"/>
<dbReference type="RefSeq" id="WP_012899774.1">
    <property type="nucleotide sequence ID" value="NC_013665.1"/>
</dbReference>
<reference evidence="3" key="3">
    <citation type="journal article" date="2011" name="PLoS ONE">
        <title>Genome sequence of a mesophilic hydrogenotrophic methanogen Methanocella paludicola, the first cultivated representative of the order Methanocellales.</title>
        <authorList>
            <person name="Sakai S."/>
            <person name="Takaki Y."/>
            <person name="Shimamura S."/>
            <person name="Sekine M."/>
            <person name="Tajima T."/>
            <person name="Kosugi H."/>
            <person name="Ichikawa N."/>
            <person name="Tasumi E."/>
            <person name="Hiraki A.T."/>
            <person name="Shimizu A."/>
            <person name="Kato Y."/>
            <person name="Nishiko R."/>
            <person name="Mori K."/>
            <person name="Fujita N."/>
            <person name="Imachi H."/>
            <person name="Takai K."/>
        </authorList>
    </citation>
    <scope>NUCLEOTIDE SEQUENCE [LARGE SCALE GENOMIC DNA]</scope>
    <source>
        <strain evidence="3">DSM 17711 / JCM 13418 / NBRC 101707 / SANAE</strain>
    </source>
</reference>
<dbReference type="KEGG" id="mpd:MCP_1023"/>
<name>D1YXC3_METPS</name>
<dbReference type="PROSITE" id="PS51257">
    <property type="entry name" value="PROKAR_LIPOPROTEIN"/>
    <property type="match status" value="1"/>
</dbReference>
<gene>
    <name evidence="2" type="ordered locus">MCP_1023</name>
</gene>
<accession>D1YXC3</accession>
<sequence length="373" mass="40954">MLRGMKLIFCVLLALALASQMISASCFGTGVRAYVPTVRSADAATFPFIYNGSFMVYNDGYRDGVYIIRVGVTEPTSIEWLNLSESVFTLRPGESKLVYFSLNVTNETARPGEQEFIFTPTLLATNVEPYLDDFANYISSADSFRFRLNVTGVAAASSEGTPVVFVQNNQTNFVQYSVLEDMNKVVTLLDRAIKLNVQDKALVGEPVPVSISIFQGLSSRGISLLAVSPEGSLHPISEGNVTFDRRGLWGVIVMVGDEMVLGKTVNVSAARSPLAGIDAGTILAGLSLLILLTVVPLWTLTSGRQVVDPYDDIIYRAYIIRKYMGRFDAERLRRAVRMLKDEYDGLVAKGARGKRKKAKKDIDELETLTETGL</sequence>
<evidence type="ECO:0000313" key="3">
    <source>
        <dbReference type="Proteomes" id="UP000001882"/>
    </source>
</evidence>
<dbReference type="AlphaFoldDB" id="D1YXC3"/>
<feature type="coiled-coil region" evidence="1">
    <location>
        <begin position="329"/>
        <end position="368"/>
    </location>
</feature>
<dbReference type="EMBL" id="AP011532">
    <property type="protein sequence ID" value="BAI61095.1"/>
    <property type="molecule type" value="Genomic_DNA"/>
</dbReference>
<reference evidence="2 3" key="2">
    <citation type="journal article" date="2008" name="Int. J. Syst. Evol. Microbiol.">
        <title>Methanocella paludicola gen. nov., sp. nov., a methane-producing archaeon, the first isolate of the lineage 'Rice Cluster I', and proposal of the new archaeal order Methanocellales ord. nov.</title>
        <authorList>
            <person name="Sakai S."/>
            <person name="Imachi H."/>
            <person name="Hanada S."/>
            <person name="Ohashi A."/>
            <person name="Harada H."/>
            <person name="Kamagata Y."/>
        </authorList>
    </citation>
    <scope>NUCLEOTIDE SEQUENCE [LARGE SCALE GENOMIC DNA]</scope>
    <source>
        <strain evidence="3">DSM 17711 / JCM 13418 / NBRC 101707 / SANAE</strain>
    </source>
</reference>
<organism evidence="2 3">
    <name type="scientific">Methanocella paludicola (strain DSM 17711 / JCM 13418 / NBRC 101707 / SANAE)</name>
    <dbReference type="NCBI Taxonomy" id="304371"/>
    <lineage>
        <taxon>Archaea</taxon>
        <taxon>Methanobacteriati</taxon>
        <taxon>Methanobacteriota</taxon>
        <taxon>Stenosarchaea group</taxon>
        <taxon>Methanomicrobia</taxon>
        <taxon>Methanocellales</taxon>
        <taxon>Methanocellaceae</taxon>
        <taxon>Methanocella</taxon>
    </lineage>
</organism>
<reference evidence="2 3" key="1">
    <citation type="journal article" date="2007" name="Appl. Environ. Microbiol.">
        <title>Isolation of key methanogens for global methane emission from rice paddy fields: a novel isolate affiliated with the clone cluster rice cluster I.</title>
        <authorList>
            <person name="Sakai S."/>
            <person name="Imachi H."/>
            <person name="Sekiguchi Y."/>
            <person name="Ohashi A."/>
            <person name="Harada H."/>
            <person name="Kamagata Y."/>
        </authorList>
    </citation>
    <scope>NUCLEOTIDE SEQUENCE [LARGE SCALE GENOMIC DNA]</scope>
    <source>
        <strain evidence="3">DSM 17711 / JCM 13418 / NBRC 101707 / SANAE</strain>
    </source>
</reference>
<dbReference type="STRING" id="304371.MCP_1023"/>
<evidence type="ECO:0000256" key="1">
    <source>
        <dbReference type="SAM" id="Coils"/>
    </source>
</evidence>
<protein>
    <submittedName>
        <fullName evidence="2">Uncharacterized protein</fullName>
    </submittedName>
</protein>
<dbReference type="eggNOG" id="arCOG04932">
    <property type="taxonomic scope" value="Archaea"/>
</dbReference>
<evidence type="ECO:0000313" key="2">
    <source>
        <dbReference type="EMBL" id="BAI61095.1"/>
    </source>
</evidence>